<sequence length="294" mass="32919">MRKTLLVSFMLLLSFVLIACGSSESNEENSNGDKQKEEASNEKWSEIQEEGEIVVGTSGTLFPASYYPQDSDELTGYDVEVMRKVAEKLGVELKFEEYGVDGLLTAINSGRVDVVINDMEVTEDRKKQFSFSEPYKYSYSTMIVRESDLSGIETLEDLEGKKHGGGATTVFSQIAEHFGAETKTYGNVTNDVYLRDVENGRTDFIINDYYLQSLALKAMPDIEVQLHPDLQFHPTNSAIVMPKDADKLKEEIDAALQELRENGTLTEISKEFFGGKDASKKPEEDVRELEGLDL</sequence>
<dbReference type="SMART" id="SM00062">
    <property type="entry name" value="PBPb"/>
    <property type="match status" value="1"/>
</dbReference>
<dbReference type="Gene3D" id="3.40.190.10">
    <property type="entry name" value="Periplasmic binding protein-like II"/>
    <property type="match status" value="2"/>
</dbReference>
<evidence type="ECO:0000256" key="6">
    <source>
        <dbReference type="RuleBase" id="RU003744"/>
    </source>
</evidence>
<evidence type="ECO:0000256" key="3">
    <source>
        <dbReference type="ARBA" id="ARBA00022729"/>
    </source>
</evidence>
<evidence type="ECO:0000256" key="8">
    <source>
        <dbReference type="SAM" id="SignalP"/>
    </source>
</evidence>
<dbReference type="Pfam" id="PF00497">
    <property type="entry name" value="SBP_bac_3"/>
    <property type="match status" value="1"/>
</dbReference>
<dbReference type="Proteomes" id="UP000614490">
    <property type="component" value="Unassembled WGS sequence"/>
</dbReference>
<keyword evidence="3 8" id="KW-0732">Signal</keyword>
<dbReference type="SUPFAM" id="SSF53850">
    <property type="entry name" value="Periplasmic binding protein-like II"/>
    <property type="match status" value="1"/>
</dbReference>
<dbReference type="InterPro" id="IPR001638">
    <property type="entry name" value="Solute-binding_3/MltF_N"/>
</dbReference>
<feature type="region of interest" description="Disordered" evidence="7">
    <location>
        <begin position="23"/>
        <end position="43"/>
    </location>
</feature>
<evidence type="ECO:0000256" key="2">
    <source>
        <dbReference type="ARBA" id="ARBA00010333"/>
    </source>
</evidence>
<feature type="signal peptide" evidence="8">
    <location>
        <begin position="1"/>
        <end position="19"/>
    </location>
</feature>
<accession>A0A931HWQ5</accession>
<feature type="compositionally biased region" description="Basic and acidic residues" evidence="7">
    <location>
        <begin position="31"/>
        <end position="43"/>
    </location>
</feature>
<gene>
    <name evidence="10" type="ORF">H0267_13400</name>
</gene>
<dbReference type="RefSeq" id="WP_197317857.1">
    <property type="nucleotide sequence ID" value="NZ_JADZSC010000003.1"/>
</dbReference>
<keyword evidence="11" id="KW-1185">Reference proteome</keyword>
<feature type="region of interest" description="Disordered" evidence="7">
    <location>
        <begin position="275"/>
        <end position="294"/>
    </location>
</feature>
<comment type="subcellular location">
    <subcellularLocation>
        <location evidence="1">Cell envelope</location>
    </subcellularLocation>
</comment>
<evidence type="ECO:0000313" key="11">
    <source>
        <dbReference type="Proteomes" id="UP000614490"/>
    </source>
</evidence>
<proteinExistence type="inferred from homology"/>
<reference evidence="10 11" key="1">
    <citation type="journal article" date="2005" name="Int. J. Syst. Evol. Microbiol.">
        <title>Halobacillus yeomjeoni sp. nov., isolated from a marine solar saltern in Korea.</title>
        <authorList>
            <person name="Yoon J.H."/>
            <person name="Kang S.J."/>
            <person name="Lee C.H."/>
            <person name="Oh H.W."/>
            <person name="Oh T.K."/>
        </authorList>
    </citation>
    <scope>NUCLEOTIDE SEQUENCE [LARGE SCALE GENOMIC DNA]</scope>
    <source>
        <strain evidence="10 11">KCTC 3957</strain>
    </source>
</reference>
<organism evidence="10 11">
    <name type="scientific">Halobacillus yeomjeoni</name>
    <dbReference type="NCBI Taxonomy" id="311194"/>
    <lineage>
        <taxon>Bacteria</taxon>
        <taxon>Bacillati</taxon>
        <taxon>Bacillota</taxon>
        <taxon>Bacilli</taxon>
        <taxon>Bacillales</taxon>
        <taxon>Bacillaceae</taxon>
        <taxon>Halobacillus</taxon>
    </lineage>
</organism>
<keyword evidence="5" id="KW-0449">Lipoprotein</keyword>
<dbReference type="AlphaFoldDB" id="A0A931HWQ5"/>
<evidence type="ECO:0000256" key="4">
    <source>
        <dbReference type="ARBA" id="ARBA00023139"/>
    </source>
</evidence>
<evidence type="ECO:0000256" key="1">
    <source>
        <dbReference type="ARBA" id="ARBA00004196"/>
    </source>
</evidence>
<dbReference type="PROSITE" id="PS01039">
    <property type="entry name" value="SBP_BACTERIAL_3"/>
    <property type="match status" value="1"/>
</dbReference>
<dbReference type="PROSITE" id="PS51257">
    <property type="entry name" value="PROKAR_LIPOPROTEIN"/>
    <property type="match status" value="1"/>
</dbReference>
<feature type="domain" description="Solute-binding protein family 3/N-terminal" evidence="9">
    <location>
        <begin position="52"/>
        <end position="276"/>
    </location>
</feature>
<feature type="chain" id="PRO_5039049156" evidence="8">
    <location>
        <begin position="20"/>
        <end position="294"/>
    </location>
</feature>
<keyword evidence="4" id="KW-0564">Palmitate</keyword>
<comment type="caution">
    <text evidence="10">The sequence shown here is derived from an EMBL/GenBank/DDBJ whole genome shotgun (WGS) entry which is preliminary data.</text>
</comment>
<evidence type="ECO:0000259" key="9">
    <source>
        <dbReference type="SMART" id="SM00062"/>
    </source>
</evidence>
<dbReference type="GO" id="GO:0030313">
    <property type="term" value="C:cell envelope"/>
    <property type="evidence" value="ECO:0007669"/>
    <property type="project" value="UniProtKB-SubCell"/>
</dbReference>
<dbReference type="PANTHER" id="PTHR35936">
    <property type="entry name" value="MEMBRANE-BOUND LYTIC MUREIN TRANSGLYCOSYLASE F"/>
    <property type="match status" value="1"/>
</dbReference>
<dbReference type="InterPro" id="IPR018313">
    <property type="entry name" value="SBP_3_CS"/>
</dbReference>
<dbReference type="EMBL" id="JADZSC010000003">
    <property type="protein sequence ID" value="MBH0231217.1"/>
    <property type="molecule type" value="Genomic_DNA"/>
</dbReference>
<dbReference type="PANTHER" id="PTHR35936:SF34">
    <property type="entry name" value="ABC TRANSPORTER EXTRACELLULAR-BINDING PROTEIN YCKB-RELATED"/>
    <property type="match status" value="1"/>
</dbReference>
<evidence type="ECO:0000256" key="5">
    <source>
        <dbReference type="ARBA" id="ARBA00023288"/>
    </source>
</evidence>
<evidence type="ECO:0000313" key="10">
    <source>
        <dbReference type="EMBL" id="MBH0231217.1"/>
    </source>
</evidence>
<evidence type="ECO:0000256" key="7">
    <source>
        <dbReference type="SAM" id="MobiDB-lite"/>
    </source>
</evidence>
<comment type="similarity">
    <text evidence="2 6">Belongs to the bacterial solute-binding protein 3 family.</text>
</comment>
<name>A0A931HWQ5_9BACI</name>
<protein>
    <submittedName>
        <fullName evidence="10">Transporter substrate-binding domain-containing protein</fullName>
    </submittedName>
</protein>